<dbReference type="Gene3D" id="2.40.320.10">
    <property type="entry name" value="Hypothetical Protein Pfu-838710-001"/>
    <property type="match status" value="1"/>
</dbReference>
<reference evidence="2 3" key="1">
    <citation type="submission" date="2019-05" db="EMBL/GenBank/DDBJ databases">
        <title>Georgenia *** sp. nov., and Georgenia *** sp. nov., isolated from the intestinal contents of plateau pika (Ochotona curzoniae) in the Qinghai-Tibet plateau of China.</title>
        <authorList>
            <person name="Tian Z."/>
        </authorList>
    </citation>
    <scope>NUCLEOTIDE SEQUENCE [LARGE SCALE GENOMIC DNA]</scope>
    <source>
        <strain evidence="2 3">Z443</strain>
    </source>
</reference>
<dbReference type="RefSeq" id="WP_139929528.1">
    <property type="nucleotide sequence ID" value="NZ_CP040915.1"/>
</dbReference>
<protein>
    <submittedName>
        <fullName evidence="2">Adenylate cyclase</fullName>
    </submittedName>
</protein>
<dbReference type="KEGG" id="gyu:FE374_12635"/>
<gene>
    <name evidence="2" type="ORF">FE374_12635</name>
</gene>
<evidence type="ECO:0000256" key="1">
    <source>
        <dbReference type="SAM" id="MobiDB-lite"/>
    </source>
</evidence>
<dbReference type="SUPFAM" id="SSF55154">
    <property type="entry name" value="CYTH-like phosphatases"/>
    <property type="match status" value="1"/>
</dbReference>
<dbReference type="Proteomes" id="UP000314616">
    <property type="component" value="Chromosome"/>
</dbReference>
<accession>A0A5B8C560</accession>
<dbReference type="OrthoDB" id="5764514at2"/>
<organism evidence="2 3">
    <name type="scientific">Georgenia yuyongxinii</name>
    <dbReference type="NCBI Taxonomy" id="2589797"/>
    <lineage>
        <taxon>Bacteria</taxon>
        <taxon>Bacillati</taxon>
        <taxon>Actinomycetota</taxon>
        <taxon>Actinomycetes</taxon>
        <taxon>Micrococcales</taxon>
        <taxon>Bogoriellaceae</taxon>
        <taxon>Georgenia</taxon>
    </lineage>
</organism>
<dbReference type="EMBL" id="CP040915">
    <property type="protein sequence ID" value="QDC25347.1"/>
    <property type="molecule type" value="Genomic_DNA"/>
</dbReference>
<dbReference type="AlphaFoldDB" id="A0A5B8C560"/>
<evidence type="ECO:0000313" key="3">
    <source>
        <dbReference type="Proteomes" id="UP000314616"/>
    </source>
</evidence>
<dbReference type="InterPro" id="IPR033469">
    <property type="entry name" value="CYTH-like_dom_sf"/>
</dbReference>
<feature type="compositionally biased region" description="Basic residues" evidence="1">
    <location>
        <begin position="266"/>
        <end position="285"/>
    </location>
</feature>
<feature type="region of interest" description="Disordered" evidence="1">
    <location>
        <begin position="255"/>
        <end position="285"/>
    </location>
</feature>
<evidence type="ECO:0000313" key="2">
    <source>
        <dbReference type="EMBL" id="QDC25347.1"/>
    </source>
</evidence>
<name>A0A5B8C560_9MICO</name>
<proteinExistence type="predicted"/>
<sequence>MNAKAQRLLSEDVAEVLRLVKDSDSVELKVTVPDNAYRPAVAALGADPLNGQIRQVFFFDTPDLRLNAAGVVARARRIQGRGDDSVVKLRPVVPSTLPAQLRQSPALVVEVDAMPGGYVCSASLKHLLPKPEVRPVVLDGKPLRKLFSKEQRAFYTEHAPEGLGLDDLSVLGPIFVLKLKLRPEGFARKLVGEMWIYPDGSRVVELSTRCLPGEGLEAGLETRAFLEAKGIPLSVDQLTKTKTALEFFSAELQAQKNQAPTQKSKAPAKKSKAPAKKSKAPAKKS</sequence>